<dbReference type="AlphaFoldDB" id="A0A0Q3WRE4"/>
<dbReference type="PATRIC" id="fig|157838.3.peg.4832"/>
<gene>
    <name evidence="1" type="ORF">AN964_22060</name>
</gene>
<protein>
    <submittedName>
        <fullName evidence="1">Uncharacterized protein</fullName>
    </submittedName>
</protein>
<proteinExistence type="predicted"/>
<evidence type="ECO:0000313" key="2">
    <source>
        <dbReference type="Proteomes" id="UP000051888"/>
    </source>
</evidence>
<keyword evidence="2" id="KW-1185">Reference proteome</keyword>
<dbReference type="Proteomes" id="UP000051888">
    <property type="component" value="Unassembled WGS sequence"/>
</dbReference>
<comment type="caution">
    <text evidence="1">The sequence shown here is derived from an EMBL/GenBank/DDBJ whole genome shotgun (WGS) entry which is preliminary data.</text>
</comment>
<dbReference type="STRING" id="157838.AN964_22060"/>
<sequence>MIRSGNSQRVGMVETDNTPYHDIASECLFEHCSRISRVFLQEHLLKKEQFILFMRWHLQECHKVGWYHGKQPFHPMIFG</sequence>
<organism evidence="1 2">
    <name type="scientific">Heyndrickxia shackletonii</name>
    <dbReference type="NCBI Taxonomy" id="157838"/>
    <lineage>
        <taxon>Bacteria</taxon>
        <taxon>Bacillati</taxon>
        <taxon>Bacillota</taxon>
        <taxon>Bacilli</taxon>
        <taxon>Bacillales</taxon>
        <taxon>Bacillaceae</taxon>
        <taxon>Heyndrickxia</taxon>
    </lineage>
</organism>
<name>A0A0Q3WRE4_9BACI</name>
<dbReference type="EMBL" id="LJJC01000015">
    <property type="protein sequence ID" value="KQL50357.1"/>
    <property type="molecule type" value="Genomic_DNA"/>
</dbReference>
<reference evidence="1 2" key="1">
    <citation type="submission" date="2015-09" db="EMBL/GenBank/DDBJ databases">
        <title>Genome sequencing project for genomic taxonomy and phylogenomics of Bacillus-like bacteria.</title>
        <authorList>
            <person name="Liu B."/>
            <person name="Wang J."/>
            <person name="Zhu Y."/>
            <person name="Liu G."/>
            <person name="Chen Q."/>
            <person name="Chen Z."/>
            <person name="Lan J."/>
            <person name="Che J."/>
            <person name="Ge C."/>
            <person name="Shi H."/>
            <person name="Pan Z."/>
            <person name="Liu X."/>
        </authorList>
    </citation>
    <scope>NUCLEOTIDE SEQUENCE [LARGE SCALE GENOMIC DNA]</scope>
    <source>
        <strain evidence="1 2">LMG 18435</strain>
    </source>
</reference>
<accession>A0A0Q3WRE4</accession>
<evidence type="ECO:0000313" key="1">
    <source>
        <dbReference type="EMBL" id="KQL50357.1"/>
    </source>
</evidence>